<gene>
    <name evidence="2" type="ORF">GC096_24550</name>
</gene>
<dbReference type="PANTHER" id="PTHR36503:SF2">
    <property type="entry name" value="BLR2408 PROTEIN"/>
    <property type="match status" value="1"/>
</dbReference>
<dbReference type="CDD" id="cd09012">
    <property type="entry name" value="VOC_like"/>
    <property type="match status" value="1"/>
</dbReference>
<evidence type="ECO:0000313" key="2">
    <source>
        <dbReference type="EMBL" id="NOU67220.1"/>
    </source>
</evidence>
<evidence type="ECO:0000313" key="3">
    <source>
        <dbReference type="Proteomes" id="UP000653578"/>
    </source>
</evidence>
<dbReference type="RefSeq" id="WP_171633956.1">
    <property type="nucleotide sequence ID" value="NZ_WHNY01000067.1"/>
</dbReference>
<dbReference type="EMBL" id="WHNY01000067">
    <property type="protein sequence ID" value="NOU67220.1"/>
    <property type="molecule type" value="Genomic_DNA"/>
</dbReference>
<dbReference type="InterPro" id="IPR037523">
    <property type="entry name" value="VOC_core"/>
</dbReference>
<organism evidence="2 3">
    <name type="scientific">Paenibacillus plantarum</name>
    <dbReference type="NCBI Taxonomy" id="2654975"/>
    <lineage>
        <taxon>Bacteria</taxon>
        <taxon>Bacillati</taxon>
        <taxon>Bacillota</taxon>
        <taxon>Bacilli</taxon>
        <taxon>Bacillales</taxon>
        <taxon>Paenibacillaceae</taxon>
        <taxon>Paenibacillus</taxon>
    </lineage>
</organism>
<dbReference type="InterPro" id="IPR029068">
    <property type="entry name" value="Glyas_Bleomycin-R_OHBP_Dase"/>
</dbReference>
<name>A0ABX1XH99_9BACL</name>
<dbReference type="SUPFAM" id="SSF54593">
    <property type="entry name" value="Glyoxalase/Bleomycin resistance protein/Dihydroxybiphenyl dioxygenase"/>
    <property type="match status" value="1"/>
</dbReference>
<dbReference type="Proteomes" id="UP000653578">
    <property type="component" value="Unassembled WGS sequence"/>
</dbReference>
<dbReference type="Pfam" id="PF22677">
    <property type="entry name" value="Ble-like_N"/>
    <property type="match status" value="1"/>
</dbReference>
<sequence length="137" mass="15539">MAVQSDKIFVNLPVKDLDKSIAFFTAIGFAFNPQFTDENATCMIISEHIYSMLLVEKYFQTFTKKEIADATKTTEVLVGLSFNSREEVDALVDKALAAGGTSYSEPMDHGFMYTRTFQDLDGHQWELFWMDPNAVNQ</sequence>
<keyword evidence="2" id="KW-0560">Oxidoreductase</keyword>
<dbReference type="InterPro" id="IPR053863">
    <property type="entry name" value="Glyoxy/Ble-like_N"/>
</dbReference>
<keyword evidence="2" id="KW-0223">Dioxygenase</keyword>
<feature type="domain" description="VOC" evidence="1">
    <location>
        <begin position="5"/>
        <end position="130"/>
    </location>
</feature>
<dbReference type="GO" id="GO:0051213">
    <property type="term" value="F:dioxygenase activity"/>
    <property type="evidence" value="ECO:0007669"/>
    <property type="project" value="UniProtKB-KW"/>
</dbReference>
<dbReference type="PROSITE" id="PS51819">
    <property type="entry name" value="VOC"/>
    <property type="match status" value="1"/>
</dbReference>
<comment type="caution">
    <text evidence="2">The sequence shown here is derived from an EMBL/GenBank/DDBJ whole genome shotgun (WGS) entry which is preliminary data.</text>
</comment>
<dbReference type="Gene3D" id="3.10.180.10">
    <property type="entry name" value="2,3-Dihydroxybiphenyl 1,2-Dioxygenase, domain 1"/>
    <property type="match status" value="1"/>
</dbReference>
<accession>A0ABX1XH99</accession>
<evidence type="ECO:0000259" key="1">
    <source>
        <dbReference type="PROSITE" id="PS51819"/>
    </source>
</evidence>
<reference evidence="2 3" key="1">
    <citation type="submission" date="2019-10" db="EMBL/GenBank/DDBJ databases">
        <title>Description of Paenibacillus humi sp. nov.</title>
        <authorList>
            <person name="Carlier A."/>
            <person name="Qi S."/>
        </authorList>
    </citation>
    <scope>NUCLEOTIDE SEQUENCE [LARGE SCALE GENOMIC DNA]</scope>
    <source>
        <strain evidence="2 3">LMG 31461</strain>
    </source>
</reference>
<keyword evidence="3" id="KW-1185">Reference proteome</keyword>
<proteinExistence type="predicted"/>
<dbReference type="PANTHER" id="PTHR36503">
    <property type="entry name" value="BLR2520 PROTEIN"/>
    <property type="match status" value="1"/>
</dbReference>
<protein>
    <submittedName>
        <fullName evidence="2">Glyoxalase/bleomycin resistance/extradiol dioxygenase family protein</fullName>
    </submittedName>
</protein>